<dbReference type="OrthoDB" id="6159439at2759"/>
<keyword evidence="22" id="KW-1185">Reference proteome</keyword>
<dbReference type="SMART" id="SM00389">
    <property type="entry name" value="HOX"/>
    <property type="match status" value="4"/>
</dbReference>
<evidence type="ECO:0000256" key="16">
    <source>
        <dbReference type="ARBA" id="ARBA00023242"/>
    </source>
</evidence>
<reference evidence="21" key="1">
    <citation type="thesis" date="2021" institute="BYU ScholarsArchive" country="Provo, UT, USA">
        <title>Applications of and Algorithms for Genome Assembly and Genomic Analyses with an Emphasis on Marine Teleosts.</title>
        <authorList>
            <person name="Pickett B.D."/>
        </authorList>
    </citation>
    <scope>NUCLEOTIDE SEQUENCE</scope>
    <source>
        <strain evidence="21">HI-2016</strain>
    </source>
</reference>
<feature type="domain" description="Homeobox" evidence="20">
    <location>
        <begin position="528"/>
        <end position="578"/>
    </location>
</feature>
<feature type="DNA-binding region" description="Homeobox" evidence="17">
    <location>
        <begin position="285"/>
        <end position="327"/>
    </location>
</feature>
<comment type="subcellular location">
    <subcellularLocation>
        <location evidence="1 17 18">Nucleus</location>
    </subcellularLocation>
</comment>
<evidence type="ECO:0000256" key="9">
    <source>
        <dbReference type="ARBA" id="ARBA00022782"/>
    </source>
</evidence>
<feature type="DNA-binding region" description="Homeobox" evidence="17">
    <location>
        <begin position="530"/>
        <end position="579"/>
    </location>
</feature>
<dbReference type="InterPro" id="IPR041057">
    <property type="entry name" value="ZHX_Znf_C2H2"/>
</dbReference>
<keyword evidence="15" id="KW-0804">Transcription</keyword>
<evidence type="ECO:0000313" key="21">
    <source>
        <dbReference type="EMBL" id="KAG9339338.1"/>
    </source>
</evidence>
<keyword evidence="9" id="KW-0221">Differentiation</keyword>
<dbReference type="Pfam" id="PF11569">
    <property type="entry name" value="Homez"/>
    <property type="match status" value="1"/>
</dbReference>
<feature type="domain" description="Homeobox" evidence="20">
    <location>
        <begin position="452"/>
        <end position="502"/>
    </location>
</feature>
<feature type="compositionally biased region" description="Polar residues" evidence="19">
    <location>
        <begin position="173"/>
        <end position="190"/>
    </location>
</feature>
<evidence type="ECO:0000256" key="17">
    <source>
        <dbReference type="PROSITE-ProRule" id="PRU00108"/>
    </source>
</evidence>
<dbReference type="EMBL" id="JAFBMS010000054">
    <property type="protein sequence ID" value="KAG9339338.1"/>
    <property type="molecule type" value="Genomic_DNA"/>
</dbReference>
<keyword evidence="6" id="KW-0479">Metal-binding</keyword>
<evidence type="ECO:0000256" key="8">
    <source>
        <dbReference type="ARBA" id="ARBA00022771"/>
    </source>
</evidence>
<dbReference type="FunFam" id="1.10.10.60:FF:000062">
    <property type="entry name" value="zinc fingers and homeoboxes protein 3"/>
    <property type="match status" value="1"/>
</dbReference>
<sequence>MASRRKSTTPCMIRASEMVEQDDPDEMEVSINSMMENGSSRAQTSEDWVTAKDSGSTGKETTDQEKSETDARPQRKPQGGYECKYCPFSTQNLNEFKEHVDSNHPNVILNPLYLCAVCNFNTKKFDSLTEHNEKCHPGESNFKFKRIKLNSQTILEQTIEGPNGSTVYDVTTPQGSEDSASFPLSKSTATKVGKPKTDSKRIFRKGDEVEGQLDSLTPELPKKPMAAVNVNRTVIIPEATLKEGLSHIMPSLQRPPNFNLVPKIAVPLNTTKYNPSLDHNITLITSFNKFPYPTQAELSWLTAASKHPEEQIKVWFTTQRLKQGISWSPEEVEEARKKMFNGTIQPVQQTFTVLPAQLSQSAKASQPLIQTVPCHVLGQSSLVLTPVANGSTVTCAPIALTVANQVVQAVKRPLTAPVVAPEVKRPTIIQSVPTPPKSASPAPSFCLERKKTRDQLTMLKASYAQNQFPEDKELYRLIEATGLSRSEIKKWFSDQRYRNQKGILPVNSEFQKSVPTQFPLLERVKGKTTEQLKMLEESFQKASFPTQAEIDHLVTNTRLSKKEIDSWFSERRALRDNLEQALLNSSGPKKVEEEEDQQKRGTLNGVHEQDGLSRASPLPIVTPSSCHVPIDSKSLELLKDIFAQTQWPSPEEYSQLEQQTGLARTEIVRWFKDSRAALKSSSQEWVGQVQRPSSNGCNGQNSLTSAERAQTVLQQYFREVKTLSGEDVEKLTERSKLSSKEITDWFASKLIENASEASKGDDRLGRAREDPESCTKESEGTGSKNTGLEQELVSNADGVMGEISGRAIKVLQGGFFQIPRRQERKRTIFQELISLLEVKWQIVHVWVIVALDTVGLPSG</sequence>
<dbReference type="GO" id="GO:0000981">
    <property type="term" value="F:DNA-binding transcription factor activity, RNA polymerase II-specific"/>
    <property type="evidence" value="ECO:0007669"/>
    <property type="project" value="TreeGrafter"/>
</dbReference>
<dbReference type="Proteomes" id="UP000824540">
    <property type="component" value="Unassembled WGS sequence"/>
</dbReference>
<feature type="domain" description="Homeobox" evidence="20">
    <location>
        <begin position="630"/>
        <end position="681"/>
    </location>
</feature>
<feature type="DNA-binding region" description="Homeobox" evidence="17">
    <location>
        <begin position="454"/>
        <end position="503"/>
    </location>
</feature>
<dbReference type="PANTHER" id="PTHR15467:SF5">
    <property type="entry name" value="ZINC FINGERS AND HOMEOBOXES PROTEIN 2"/>
    <property type="match status" value="1"/>
</dbReference>
<protein>
    <recommendedName>
        <fullName evidence="20">Homeobox domain-containing protein</fullName>
    </recommendedName>
</protein>
<dbReference type="Gene3D" id="1.10.10.60">
    <property type="entry name" value="Homeodomain-like"/>
    <property type="match status" value="5"/>
</dbReference>
<evidence type="ECO:0000256" key="2">
    <source>
        <dbReference type="ARBA" id="ARBA00007440"/>
    </source>
</evidence>
<keyword evidence="12" id="KW-0805">Transcription regulation</keyword>
<evidence type="ECO:0000259" key="20">
    <source>
        <dbReference type="PROSITE" id="PS50071"/>
    </source>
</evidence>
<dbReference type="GO" id="GO:0008270">
    <property type="term" value="F:zinc ion binding"/>
    <property type="evidence" value="ECO:0007669"/>
    <property type="project" value="UniProtKB-KW"/>
</dbReference>
<feature type="domain" description="Homeobox" evidence="20">
    <location>
        <begin position="283"/>
        <end position="326"/>
    </location>
</feature>
<evidence type="ECO:0000256" key="1">
    <source>
        <dbReference type="ARBA" id="ARBA00004123"/>
    </source>
</evidence>
<keyword evidence="7" id="KW-0677">Repeat</keyword>
<evidence type="ECO:0000313" key="22">
    <source>
        <dbReference type="Proteomes" id="UP000824540"/>
    </source>
</evidence>
<dbReference type="InterPro" id="IPR024578">
    <property type="entry name" value="Homez_homeobox_dom"/>
</dbReference>
<gene>
    <name evidence="21" type="ORF">JZ751_023730</name>
</gene>
<dbReference type="SMART" id="SM00355">
    <property type="entry name" value="ZnF_C2H2"/>
    <property type="match status" value="2"/>
</dbReference>
<evidence type="ECO:0000256" key="19">
    <source>
        <dbReference type="SAM" id="MobiDB-lite"/>
    </source>
</evidence>
<evidence type="ECO:0000256" key="5">
    <source>
        <dbReference type="ARBA" id="ARBA00022553"/>
    </source>
</evidence>
<dbReference type="Pfam" id="PF18387">
    <property type="entry name" value="zf_C2H2_ZHX"/>
    <property type="match status" value="1"/>
</dbReference>
<dbReference type="InterPro" id="IPR036236">
    <property type="entry name" value="Znf_C2H2_sf"/>
</dbReference>
<evidence type="ECO:0000256" key="12">
    <source>
        <dbReference type="ARBA" id="ARBA00023015"/>
    </source>
</evidence>
<dbReference type="InterPro" id="IPR013087">
    <property type="entry name" value="Znf_C2H2_type"/>
</dbReference>
<keyword evidence="10" id="KW-0862">Zinc</keyword>
<evidence type="ECO:0000256" key="4">
    <source>
        <dbReference type="ARBA" id="ARBA00022499"/>
    </source>
</evidence>
<feature type="region of interest" description="Disordered" evidence="19">
    <location>
        <begin position="583"/>
        <end position="619"/>
    </location>
</feature>
<dbReference type="Gene3D" id="3.30.160.60">
    <property type="entry name" value="Classic Zinc Finger"/>
    <property type="match status" value="1"/>
</dbReference>
<evidence type="ECO:0000256" key="15">
    <source>
        <dbReference type="ARBA" id="ARBA00023163"/>
    </source>
</evidence>
<feature type="compositionally biased region" description="Acidic residues" evidence="19">
    <location>
        <begin position="19"/>
        <end position="28"/>
    </location>
</feature>
<dbReference type="CDD" id="cd00086">
    <property type="entry name" value="homeodomain"/>
    <property type="match status" value="4"/>
</dbReference>
<dbReference type="GO" id="GO:0003677">
    <property type="term" value="F:DNA binding"/>
    <property type="evidence" value="ECO:0007669"/>
    <property type="project" value="UniProtKB-UniRule"/>
</dbReference>
<keyword evidence="4" id="KW-1017">Isopeptide bond</keyword>
<feature type="compositionally biased region" description="Basic and acidic residues" evidence="19">
    <location>
        <begin position="758"/>
        <end position="779"/>
    </location>
</feature>
<dbReference type="SUPFAM" id="SSF57667">
    <property type="entry name" value="beta-beta-alpha zinc fingers"/>
    <property type="match status" value="2"/>
</dbReference>
<dbReference type="InterPro" id="IPR009057">
    <property type="entry name" value="Homeodomain-like_sf"/>
</dbReference>
<dbReference type="Pfam" id="PF00046">
    <property type="entry name" value="Homeodomain"/>
    <property type="match status" value="3"/>
</dbReference>
<dbReference type="GO" id="GO:0030154">
    <property type="term" value="P:cell differentiation"/>
    <property type="evidence" value="ECO:0007669"/>
    <property type="project" value="UniProtKB-KW"/>
</dbReference>
<keyword evidence="13 17" id="KW-0238">DNA-binding</keyword>
<dbReference type="AlphaFoldDB" id="A0A8T2NP43"/>
<name>A0A8T2NP43_9TELE</name>
<dbReference type="SUPFAM" id="SSF46689">
    <property type="entry name" value="Homeodomain-like"/>
    <property type="match status" value="4"/>
</dbReference>
<feature type="compositionally biased region" description="Basic and acidic residues" evidence="19">
    <location>
        <begin position="60"/>
        <end position="73"/>
    </location>
</feature>
<evidence type="ECO:0000256" key="7">
    <source>
        <dbReference type="ARBA" id="ARBA00022737"/>
    </source>
</evidence>
<evidence type="ECO:0000256" key="18">
    <source>
        <dbReference type="RuleBase" id="RU000682"/>
    </source>
</evidence>
<feature type="region of interest" description="Disordered" evidence="19">
    <location>
        <begin position="757"/>
        <end position="789"/>
    </location>
</feature>
<dbReference type="PROSITE" id="PS50071">
    <property type="entry name" value="HOMEOBOX_2"/>
    <property type="match status" value="4"/>
</dbReference>
<dbReference type="FunFam" id="1.10.10.60:FF:000247">
    <property type="entry name" value="Zinc fingers and homeoboxes protein 2"/>
    <property type="match status" value="1"/>
</dbReference>
<dbReference type="GO" id="GO:0005634">
    <property type="term" value="C:nucleus"/>
    <property type="evidence" value="ECO:0007669"/>
    <property type="project" value="UniProtKB-SubCell"/>
</dbReference>
<organism evidence="21 22">
    <name type="scientific">Albula glossodonta</name>
    <name type="common">roundjaw bonefish</name>
    <dbReference type="NCBI Taxonomy" id="121402"/>
    <lineage>
        <taxon>Eukaryota</taxon>
        <taxon>Metazoa</taxon>
        <taxon>Chordata</taxon>
        <taxon>Craniata</taxon>
        <taxon>Vertebrata</taxon>
        <taxon>Euteleostomi</taxon>
        <taxon>Actinopterygii</taxon>
        <taxon>Neopterygii</taxon>
        <taxon>Teleostei</taxon>
        <taxon>Albuliformes</taxon>
        <taxon>Albulidae</taxon>
        <taxon>Albula</taxon>
    </lineage>
</organism>
<proteinExistence type="inferred from homology"/>
<evidence type="ECO:0000256" key="14">
    <source>
        <dbReference type="ARBA" id="ARBA00023155"/>
    </source>
</evidence>
<feature type="compositionally biased region" description="Polar residues" evidence="19">
    <location>
        <begin position="30"/>
        <end position="59"/>
    </location>
</feature>
<dbReference type="PANTHER" id="PTHR15467">
    <property type="entry name" value="ZINC-FINGERS AND HOMEOBOXES RELATED"/>
    <property type="match status" value="1"/>
</dbReference>
<evidence type="ECO:0000256" key="11">
    <source>
        <dbReference type="ARBA" id="ARBA00022843"/>
    </source>
</evidence>
<keyword evidence="16 17" id="KW-0539">Nucleus</keyword>
<keyword evidence="11" id="KW-0832">Ubl conjugation</keyword>
<dbReference type="FunFam" id="3.30.160.60:FF:000296">
    <property type="entry name" value="Zinc fingers and homeoboxes protein 1"/>
    <property type="match status" value="1"/>
</dbReference>
<evidence type="ECO:0000256" key="6">
    <source>
        <dbReference type="ARBA" id="ARBA00022723"/>
    </source>
</evidence>
<feature type="region of interest" description="Disordered" evidence="19">
    <location>
        <begin position="173"/>
        <end position="193"/>
    </location>
</feature>
<feature type="DNA-binding region" description="Homeobox" evidence="17">
    <location>
        <begin position="632"/>
        <end position="682"/>
    </location>
</feature>
<keyword evidence="14 17" id="KW-0371">Homeobox</keyword>
<evidence type="ECO:0000256" key="13">
    <source>
        <dbReference type="ARBA" id="ARBA00023125"/>
    </source>
</evidence>
<accession>A0A8T2NP43</accession>
<evidence type="ECO:0000256" key="3">
    <source>
        <dbReference type="ARBA" id="ARBA00022491"/>
    </source>
</evidence>
<comment type="caution">
    <text evidence="21">The sequence shown here is derived from an EMBL/GenBank/DDBJ whole genome shotgun (WGS) entry which is preliminary data.</text>
</comment>
<keyword evidence="8" id="KW-0863">Zinc-finger</keyword>
<dbReference type="InterPro" id="IPR001356">
    <property type="entry name" value="HD"/>
</dbReference>
<keyword evidence="3" id="KW-0678">Repressor</keyword>
<keyword evidence="5" id="KW-0597">Phosphoprotein</keyword>
<evidence type="ECO:0000256" key="10">
    <source>
        <dbReference type="ARBA" id="ARBA00022833"/>
    </source>
</evidence>
<comment type="similarity">
    <text evidence="2">Belongs to the ZHX family.</text>
</comment>
<feature type="region of interest" description="Disordered" evidence="19">
    <location>
        <begin position="1"/>
        <end position="79"/>
    </location>
</feature>